<keyword evidence="2" id="KW-1185">Reference proteome</keyword>
<reference evidence="1 2" key="1">
    <citation type="journal article" date="2019" name="Commun. Biol.">
        <title>The bagworm genome reveals a unique fibroin gene that provides high tensile strength.</title>
        <authorList>
            <person name="Kono N."/>
            <person name="Nakamura H."/>
            <person name="Ohtoshi R."/>
            <person name="Tomita M."/>
            <person name="Numata K."/>
            <person name="Arakawa K."/>
        </authorList>
    </citation>
    <scope>NUCLEOTIDE SEQUENCE [LARGE SCALE GENOMIC DNA]</scope>
</reference>
<accession>A0A4C1UK02</accession>
<evidence type="ECO:0000313" key="2">
    <source>
        <dbReference type="Proteomes" id="UP000299102"/>
    </source>
</evidence>
<dbReference type="EMBL" id="BGZK01000184">
    <property type="protein sequence ID" value="GBP26758.1"/>
    <property type="molecule type" value="Genomic_DNA"/>
</dbReference>
<name>A0A4C1UK02_EUMVA</name>
<comment type="caution">
    <text evidence="1">The sequence shown here is derived from an EMBL/GenBank/DDBJ whole genome shotgun (WGS) entry which is preliminary data.</text>
</comment>
<proteinExistence type="predicted"/>
<evidence type="ECO:0000313" key="1">
    <source>
        <dbReference type="EMBL" id="GBP26758.1"/>
    </source>
</evidence>
<sequence length="243" mass="27229">MPLSERNRHERRSTSLRMLLSGPIVIRGVRGVQPNAHTRNYVNSSYGMPHLRAYEYTLCSKRQSGPFSNDVVDNPNTMGRAAPITALVTAPRPRAADTNFAVLPPFGDRSKWRGKPLAAASIKMKLKRHLLNASKGTVYLFNLSVFVLSIRAYGPRGIGESGLLRPFRRAKRHASHQRVGCPPLDTRYPRAIPMRCRLIGRKPRRRVEECFGLNGNITAGDNRWLHPLSPQRDLCDANGAKDT</sequence>
<dbReference type="AlphaFoldDB" id="A0A4C1UK02"/>
<protein>
    <submittedName>
        <fullName evidence="1">Uncharacterized protein</fullName>
    </submittedName>
</protein>
<gene>
    <name evidence="1" type="ORF">EVAR_95270_1</name>
</gene>
<organism evidence="1 2">
    <name type="scientific">Eumeta variegata</name>
    <name type="common">Bagworm moth</name>
    <name type="synonym">Eumeta japonica</name>
    <dbReference type="NCBI Taxonomy" id="151549"/>
    <lineage>
        <taxon>Eukaryota</taxon>
        <taxon>Metazoa</taxon>
        <taxon>Ecdysozoa</taxon>
        <taxon>Arthropoda</taxon>
        <taxon>Hexapoda</taxon>
        <taxon>Insecta</taxon>
        <taxon>Pterygota</taxon>
        <taxon>Neoptera</taxon>
        <taxon>Endopterygota</taxon>
        <taxon>Lepidoptera</taxon>
        <taxon>Glossata</taxon>
        <taxon>Ditrysia</taxon>
        <taxon>Tineoidea</taxon>
        <taxon>Psychidae</taxon>
        <taxon>Oiketicinae</taxon>
        <taxon>Eumeta</taxon>
    </lineage>
</organism>
<dbReference type="Proteomes" id="UP000299102">
    <property type="component" value="Unassembled WGS sequence"/>
</dbReference>